<dbReference type="PANTHER" id="PTHR22298">
    <property type="entry name" value="ENDO-1,4-BETA-GLUCANASE"/>
    <property type="match status" value="1"/>
</dbReference>
<dbReference type="EMBL" id="JAPDMZ010000010">
    <property type="protein sequence ID" value="KAK0556843.1"/>
    <property type="molecule type" value="Genomic_DNA"/>
</dbReference>
<dbReference type="Gene3D" id="1.50.10.10">
    <property type="match status" value="1"/>
</dbReference>
<evidence type="ECO:0000313" key="12">
    <source>
        <dbReference type="EMBL" id="KAK0556843.1"/>
    </source>
</evidence>
<evidence type="ECO:0000256" key="1">
    <source>
        <dbReference type="ARBA" id="ARBA00000966"/>
    </source>
</evidence>
<sequence>MRLFVLVSTGLALLSNLPSAAAQIPITSVYEPPPSSFGRNSSADQWEYLLGNSLFYYDAQRSGVLPPDFRVSWRNNSVLNDGKDVGLNLSAGFFDAGNFIKATLPLSWAMTEIAWTAACYGSAFESASQTAYLDEVLRNGLDWLLEATSINNTVVVQVGTNEDNYWGGDQNIPTDRPSYVVTAQKPGTDVVASTAAALAAASMLYSGTTLPISPSRRGSVPSSLKDTTYSQTLLSRAQALFQFAQTANPQQVAQRVDSVLSDSYPSSDWHDKLAFAGAMIALATGDGNVANQTLAVYSTLQMPQIGTALNWDGRAPAVPIVLLQAAAQHPALNLNTTRFQSDAEAWFDSFADGSPSKGSGMSFTPGGMVMFSGYSSTSSLNPALNAAVAALLYAGFSTTDSKKATYRSFAMSQIDYMLGNNPMNAVYVVGQSPNSIENPHSALASGGTNINNIDNSPPVEAHVLYGALVGGPNAQDQYYDIRSDYIQSEPALDIQAPLVALTAYQITNSSSGQPFYVTLTAPRIQPVPGGSGGGIPQGGKIAIAVVVLVAVFSLAGGIAYWKRDDLRYWFRHTRMKI</sequence>
<comment type="caution">
    <text evidence="12">The sequence shown here is derived from an EMBL/GenBank/DDBJ whole genome shotgun (WGS) entry which is preliminary data.</text>
</comment>
<evidence type="ECO:0000256" key="8">
    <source>
        <dbReference type="ARBA" id="ARBA00023326"/>
    </source>
</evidence>
<keyword evidence="9" id="KW-1133">Transmembrane helix</keyword>
<dbReference type="GO" id="GO:0030245">
    <property type="term" value="P:cellulose catabolic process"/>
    <property type="evidence" value="ECO:0007669"/>
    <property type="project" value="UniProtKB-KW"/>
</dbReference>
<keyword evidence="7" id="KW-0326">Glycosidase</keyword>
<dbReference type="GO" id="GO:0008810">
    <property type="term" value="F:cellulase activity"/>
    <property type="evidence" value="ECO:0007669"/>
    <property type="project" value="UniProtKB-EC"/>
</dbReference>
<dbReference type="EC" id="3.2.1.4" evidence="3"/>
<keyword evidence="5" id="KW-0136">Cellulose degradation</keyword>
<dbReference type="Pfam" id="PF00759">
    <property type="entry name" value="Glyco_hydro_9"/>
    <property type="match status" value="1"/>
</dbReference>
<dbReference type="InterPro" id="IPR001701">
    <property type="entry name" value="Glyco_hydro_9"/>
</dbReference>
<comment type="similarity">
    <text evidence="2">Belongs to the glycosyl hydrolase 9 (cellulase E) family.</text>
</comment>
<dbReference type="InterPro" id="IPR008928">
    <property type="entry name" value="6-hairpin_glycosidase_sf"/>
</dbReference>
<gene>
    <name evidence="12" type="ORF">OC846_000870</name>
</gene>
<dbReference type="Proteomes" id="UP001176517">
    <property type="component" value="Unassembled WGS sequence"/>
</dbReference>
<organism evidence="12 13">
    <name type="scientific">Tilletia horrida</name>
    <dbReference type="NCBI Taxonomy" id="155126"/>
    <lineage>
        <taxon>Eukaryota</taxon>
        <taxon>Fungi</taxon>
        <taxon>Dikarya</taxon>
        <taxon>Basidiomycota</taxon>
        <taxon>Ustilaginomycotina</taxon>
        <taxon>Exobasidiomycetes</taxon>
        <taxon>Tilletiales</taxon>
        <taxon>Tilletiaceae</taxon>
        <taxon>Tilletia</taxon>
    </lineage>
</organism>
<feature type="domain" description="Glycoside hydrolase family 9" evidence="11">
    <location>
        <begin position="49"/>
        <end position="501"/>
    </location>
</feature>
<keyword evidence="4" id="KW-0378">Hydrolase</keyword>
<dbReference type="InterPro" id="IPR012341">
    <property type="entry name" value="6hp_glycosidase-like_sf"/>
</dbReference>
<feature type="chain" id="PRO_5042952877" description="cellulase" evidence="10">
    <location>
        <begin position="23"/>
        <end position="577"/>
    </location>
</feature>
<keyword evidence="10" id="KW-0732">Signal</keyword>
<evidence type="ECO:0000256" key="10">
    <source>
        <dbReference type="SAM" id="SignalP"/>
    </source>
</evidence>
<evidence type="ECO:0000259" key="11">
    <source>
        <dbReference type="Pfam" id="PF00759"/>
    </source>
</evidence>
<evidence type="ECO:0000256" key="2">
    <source>
        <dbReference type="ARBA" id="ARBA00007072"/>
    </source>
</evidence>
<keyword evidence="8" id="KW-0624">Polysaccharide degradation</keyword>
<feature type="transmembrane region" description="Helical" evidence="9">
    <location>
        <begin position="541"/>
        <end position="561"/>
    </location>
</feature>
<protein>
    <recommendedName>
        <fullName evidence="3">cellulase</fullName>
        <ecNumber evidence="3">3.2.1.4</ecNumber>
    </recommendedName>
</protein>
<evidence type="ECO:0000256" key="5">
    <source>
        <dbReference type="ARBA" id="ARBA00023001"/>
    </source>
</evidence>
<feature type="signal peptide" evidence="10">
    <location>
        <begin position="1"/>
        <end position="22"/>
    </location>
</feature>
<evidence type="ECO:0000256" key="6">
    <source>
        <dbReference type="ARBA" id="ARBA00023277"/>
    </source>
</evidence>
<name>A0AAN6GV55_9BASI</name>
<keyword evidence="9" id="KW-0472">Membrane</keyword>
<dbReference type="SUPFAM" id="SSF48208">
    <property type="entry name" value="Six-hairpin glycosidases"/>
    <property type="match status" value="1"/>
</dbReference>
<dbReference type="AlphaFoldDB" id="A0AAN6GV55"/>
<evidence type="ECO:0000256" key="7">
    <source>
        <dbReference type="ARBA" id="ARBA00023295"/>
    </source>
</evidence>
<evidence type="ECO:0000256" key="9">
    <source>
        <dbReference type="SAM" id="Phobius"/>
    </source>
</evidence>
<comment type="catalytic activity">
    <reaction evidence="1">
        <text>Endohydrolysis of (1-&gt;4)-beta-D-glucosidic linkages in cellulose, lichenin and cereal beta-D-glucans.</text>
        <dbReference type="EC" id="3.2.1.4"/>
    </reaction>
</comment>
<keyword evidence="9" id="KW-0812">Transmembrane</keyword>
<reference evidence="12" key="1">
    <citation type="journal article" date="2023" name="PhytoFront">
        <title>Draft Genome Resources of Seven Strains of Tilletia horrida, Causal Agent of Kernel Smut of Rice.</title>
        <authorList>
            <person name="Khanal S."/>
            <person name="Antony Babu S."/>
            <person name="Zhou X.G."/>
        </authorList>
    </citation>
    <scope>NUCLEOTIDE SEQUENCE</scope>
    <source>
        <strain evidence="12">TX6</strain>
    </source>
</reference>
<accession>A0AAN6GV55</accession>
<keyword evidence="13" id="KW-1185">Reference proteome</keyword>
<keyword evidence="6" id="KW-0119">Carbohydrate metabolism</keyword>
<proteinExistence type="inferred from homology"/>
<evidence type="ECO:0000256" key="4">
    <source>
        <dbReference type="ARBA" id="ARBA00022801"/>
    </source>
</evidence>
<evidence type="ECO:0000313" key="13">
    <source>
        <dbReference type="Proteomes" id="UP001176517"/>
    </source>
</evidence>
<evidence type="ECO:0000256" key="3">
    <source>
        <dbReference type="ARBA" id="ARBA00012601"/>
    </source>
</evidence>